<feature type="domain" description="Tc1-like transposase DDE" evidence="1">
    <location>
        <begin position="15"/>
        <end position="161"/>
    </location>
</feature>
<dbReference type="GO" id="GO:0004519">
    <property type="term" value="F:endonuclease activity"/>
    <property type="evidence" value="ECO:0007669"/>
    <property type="project" value="UniProtKB-KW"/>
</dbReference>
<dbReference type="EMBL" id="CP023778">
    <property type="protein sequence ID" value="ATL69202.1"/>
    <property type="molecule type" value="Genomic_DNA"/>
</dbReference>
<dbReference type="GeneID" id="88360880"/>
<dbReference type="KEGG" id="ntp:CRH09_26500"/>
<dbReference type="Pfam" id="PF13358">
    <property type="entry name" value="DDE_3"/>
    <property type="match status" value="1"/>
</dbReference>
<keyword evidence="3" id="KW-0378">Hydrolase</keyword>
<dbReference type="KEGG" id="ntp:CRH09_15310"/>
<reference evidence="3 5" key="1">
    <citation type="submission" date="2017-10" db="EMBL/GenBank/DDBJ databases">
        <title>Comparative genomics between pathogenic Norcardia.</title>
        <authorList>
            <person name="Zeng L."/>
        </authorList>
    </citation>
    <scope>NUCLEOTIDE SEQUENCE [LARGE SCALE GENOMIC DNA]</scope>
    <source>
        <strain evidence="3 5">NC_YFY_NT001</strain>
    </source>
</reference>
<name>A0A291RJ94_9NOCA</name>
<evidence type="ECO:0000313" key="3">
    <source>
        <dbReference type="EMBL" id="ATL67360.1"/>
    </source>
</evidence>
<dbReference type="EMBL" id="CP023778">
    <property type="protein sequence ID" value="ATL67360.1"/>
    <property type="molecule type" value="Genomic_DNA"/>
</dbReference>
<protein>
    <submittedName>
        <fullName evidence="3">DDE endonuclease</fullName>
    </submittedName>
</protein>
<keyword evidence="3" id="KW-0255">Endonuclease</keyword>
<dbReference type="KEGG" id="ntp:CRH09_00105"/>
<evidence type="ECO:0000313" key="2">
    <source>
        <dbReference type="EMBL" id="ATL64876.1"/>
    </source>
</evidence>
<dbReference type="EMBL" id="CP023778">
    <property type="protein sequence ID" value="ATL64876.1"/>
    <property type="molecule type" value="Genomic_DNA"/>
</dbReference>
<accession>A0A291RJ94</accession>
<dbReference type="AlphaFoldDB" id="A0A291RJ94"/>
<keyword evidence="3" id="KW-0540">Nuclease</keyword>
<evidence type="ECO:0000313" key="4">
    <source>
        <dbReference type="EMBL" id="ATL69202.1"/>
    </source>
</evidence>
<sequence length="195" mass="22030">MAAGKTTAAALGAWLVFEDETGFSMTPPTARTWSPRGHTPTVIVRGRSRRRVSIAALTCHKPGRRSRLIYRPRRHDRSSDRKSLSENDYRDLLDTAHQQLGGPMVLTWDNLNTHTSARMRRFIAARDWLTVYQLPAYAPELNPVEGIWSLLRRRLANTLFTDPAHLTTAIRSGLRRIQHQPAAINGCLTETGLRP</sequence>
<dbReference type="Proteomes" id="UP000221961">
    <property type="component" value="Chromosome"/>
</dbReference>
<dbReference type="RefSeq" id="WP_098692206.1">
    <property type="nucleotide sequence ID" value="NZ_CP023778.1"/>
</dbReference>
<dbReference type="GO" id="GO:0003676">
    <property type="term" value="F:nucleic acid binding"/>
    <property type="evidence" value="ECO:0007669"/>
    <property type="project" value="InterPro"/>
</dbReference>
<evidence type="ECO:0000313" key="5">
    <source>
        <dbReference type="Proteomes" id="UP000221961"/>
    </source>
</evidence>
<dbReference type="InterPro" id="IPR036397">
    <property type="entry name" value="RNaseH_sf"/>
</dbReference>
<organism evidence="3 5">
    <name type="scientific">Nocardia terpenica</name>
    <dbReference type="NCBI Taxonomy" id="455432"/>
    <lineage>
        <taxon>Bacteria</taxon>
        <taxon>Bacillati</taxon>
        <taxon>Actinomycetota</taxon>
        <taxon>Actinomycetes</taxon>
        <taxon>Mycobacteriales</taxon>
        <taxon>Nocardiaceae</taxon>
        <taxon>Nocardia</taxon>
    </lineage>
</organism>
<dbReference type="InterPro" id="IPR038717">
    <property type="entry name" value="Tc1-like_DDE_dom"/>
</dbReference>
<gene>
    <name evidence="2" type="ORF">CRH09_00105</name>
    <name evidence="3" type="ORF">CRH09_15310</name>
    <name evidence="4" type="ORF">CRH09_26500</name>
</gene>
<evidence type="ECO:0000259" key="1">
    <source>
        <dbReference type="Pfam" id="PF13358"/>
    </source>
</evidence>
<proteinExistence type="predicted"/>
<dbReference type="Gene3D" id="3.30.420.10">
    <property type="entry name" value="Ribonuclease H-like superfamily/Ribonuclease H"/>
    <property type="match status" value="1"/>
</dbReference>